<dbReference type="GO" id="GO:0016491">
    <property type="term" value="F:oxidoreductase activity"/>
    <property type="evidence" value="ECO:0007669"/>
    <property type="project" value="InterPro"/>
</dbReference>
<proteinExistence type="predicted"/>
<protein>
    <recommendedName>
        <fullName evidence="1">ER-bound oxygenase mpaB/mpaB'/Rubber oxygenase catalytic domain-containing protein</fullName>
    </recommendedName>
</protein>
<dbReference type="OrthoDB" id="6361347at2759"/>
<feature type="domain" description="ER-bound oxygenase mpaB/mpaB'/Rubber oxygenase catalytic" evidence="1">
    <location>
        <begin position="108"/>
        <end position="322"/>
    </location>
</feature>
<dbReference type="EMBL" id="JAAAJB010001519">
    <property type="protein sequence ID" value="KAG0247831.1"/>
    <property type="molecule type" value="Genomic_DNA"/>
</dbReference>
<name>A0A9P6TV36_9FUNG</name>
<gene>
    <name evidence="2" type="ORF">DFQ27_001538</name>
</gene>
<keyword evidence="3" id="KW-1185">Reference proteome</keyword>
<dbReference type="InterPro" id="IPR018713">
    <property type="entry name" value="MPAB/Lcp_cat_dom"/>
</dbReference>
<accession>A0A9P6TV36</accession>
<organism evidence="2 3">
    <name type="scientific">Actinomortierella ambigua</name>
    <dbReference type="NCBI Taxonomy" id="1343610"/>
    <lineage>
        <taxon>Eukaryota</taxon>
        <taxon>Fungi</taxon>
        <taxon>Fungi incertae sedis</taxon>
        <taxon>Mucoromycota</taxon>
        <taxon>Mortierellomycotina</taxon>
        <taxon>Mortierellomycetes</taxon>
        <taxon>Mortierellales</taxon>
        <taxon>Mortierellaceae</taxon>
        <taxon>Actinomortierella</taxon>
    </lineage>
</organism>
<dbReference type="InterPro" id="IPR037473">
    <property type="entry name" value="Lcp-like"/>
</dbReference>
<reference evidence="2" key="1">
    <citation type="journal article" date="2020" name="Fungal Divers.">
        <title>Resolving the Mortierellaceae phylogeny through synthesis of multi-gene phylogenetics and phylogenomics.</title>
        <authorList>
            <person name="Vandepol N."/>
            <person name="Liber J."/>
            <person name="Desiro A."/>
            <person name="Na H."/>
            <person name="Kennedy M."/>
            <person name="Barry K."/>
            <person name="Grigoriev I.V."/>
            <person name="Miller A.N."/>
            <person name="O'Donnell K."/>
            <person name="Stajich J.E."/>
            <person name="Bonito G."/>
        </authorList>
    </citation>
    <scope>NUCLEOTIDE SEQUENCE</scope>
    <source>
        <strain evidence="2">BC1065</strain>
    </source>
</reference>
<dbReference type="Proteomes" id="UP000807716">
    <property type="component" value="Unassembled WGS sequence"/>
</dbReference>
<dbReference type="Pfam" id="PF09995">
    <property type="entry name" value="MPAB_Lcp_cat"/>
    <property type="match status" value="1"/>
</dbReference>
<dbReference type="AlphaFoldDB" id="A0A9P6TV36"/>
<evidence type="ECO:0000259" key="1">
    <source>
        <dbReference type="Pfam" id="PF09995"/>
    </source>
</evidence>
<dbReference type="PANTHER" id="PTHR37539:SF1">
    <property type="entry name" value="ER-BOUND OXYGENASE MPAB_MPAB'_RUBBER OXYGENASE CATALYTIC DOMAIN-CONTAINING PROTEIN"/>
    <property type="match status" value="1"/>
</dbReference>
<evidence type="ECO:0000313" key="3">
    <source>
        <dbReference type="Proteomes" id="UP000807716"/>
    </source>
</evidence>
<comment type="caution">
    <text evidence="2">The sequence shown here is derived from an EMBL/GenBank/DDBJ whole genome shotgun (WGS) entry which is preliminary data.</text>
</comment>
<evidence type="ECO:0000313" key="2">
    <source>
        <dbReference type="EMBL" id="KAG0247831.1"/>
    </source>
</evidence>
<dbReference type="PANTHER" id="PTHR37539">
    <property type="entry name" value="SECRETED PROTEIN-RELATED"/>
    <property type="match status" value="1"/>
</dbReference>
<sequence>MQGDPLADEALEALNIKHGQDAYAALMAYVQRPIEQQESSAPRRLLDQLMHIPDWVDWKRIERGQDVFWRHVTYISVSLLHFTLAAGFNSPRFAKVLTSTGYLAGNGTKVRIHETGQFVTDVMQSVEHLRPGTGVAWKSIVQVRLLHSQVRRRLTRLSRAHDKYYSIEYHGVPINQEDMAATMFSLSAAMWRLMDTRLGVRMSMQDREDFLLVWRTVGYYMGVDPAWDPARDASTSHALMESIVMHITDPSEAAGKLAEDMLHSMSVFGDGSLSRRLPWWLSSLVCHLEHSFFQMNMAVAETLIGPVTWRAMGLRPATWIYRLISRAVFFMFYVDLWIVSRVHWWFKVRSFLVLKYGEWCISSALGTRHRPNFAYVKEPTVKDNDLVHTKLGGLYSLLSTYNDICPQRPSHLVLGVLSMALVAAVSSNHMWLNLIQ</sequence>